<dbReference type="HOGENOM" id="CLU_2656344_0_0_1"/>
<protein>
    <submittedName>
        <fullName evidence="2">Uncharacterized protein</fullName>
    </submittedName>
</protein>
<dbReference type="InParanoid" id="A0A0D1YZH7"/>
<name>A0A0D1YZH7_9PEZI</name>
<evidence type="ECO:0000313" key="3">
    <source>
        <dbReference type="Proteomes" id="UP000053259"/>
    </source>
</evidence>
<proteinExistence type="predicted"/>
<sequence>MKATLVLNSSPLSRDYLICKRLTSEASKLFILALIDLGRNPVENPLPFRPKKRSVERSTPRSQLLEHTRYHNEAAA</sequence>
<evidence type="ECO:0000256" key="1">
    <source>
        <dbReference type="SAM" id="MobiDB-lite"/>
    </source>
</evidence>
<dbReference type="GeneID" id="27311239"/>
<dbReference type="EMBL" id="KN847536">
    <property type="protein sequence ID" value="KIW06097.1"/>
    <property type="molecule type" value="Genomic_DNA"/>
</dbReference>
<dbReference type="AlphaFoldDB" id="A0A0D1YZH7"/>
<dbReference type="Proteomes" id="UP000053259">
    <property type="component" value="Unassembled WGS sequence"/>
</dbReference>
<dbReference type="VEuPathDB" id="FungiDB:PV09_03266"/>
<evidence type="ECO:0000313" key="2">
    <source>
        <dbReference type="EMBL" id="KIW06097.1"/>
    </source>
</evidence>
<reference evidence="2 3" key="1">
    <citation type="submission" date="2015-01" db="EMBL/GenBank/DDBJ databases">
        <title>The Genome Sequence of Ochroconis gallopava CBS43764.</title>
        <authorList>
            <consortium name="The Broad Institute Genomics Platform"/>
            <person name="Cuomo C."/>
            <person name="de Hoog S."/>
            <person name="Gorbushina A."/>
            <person name="Stielow B."/>
            <person name="Teixiera M."/>
            <person name="Abouelleil A."/>
            <person name="Chapman S.B."/>
            <person name="Priest M."/>
            <person name="Young S.K."/>
            <person name="Wortman J."/>
            <person name="Nusbaum C."/>
            <person name="Birren B."/>
        </authorList>
    </citation>
    <scope>NUCLEOTIDE SEQUENCE [LARGE SCALE GENOMIC DNA]</scope>
    <source>
        <strain evidence="2 3">CBS 43764</strain>
    </source>
</reference>
<accession>A0A0D1YZH7</accession>
<organism evidence="2 3">
    <name type="scientific">Verruconis gallopava</name>
    <dbReference type="NCBI Taxonomy" id="253628"/>
    <lineage>
        <taxon>Eukaryota</taxon>
        <taxon>Fungi</taxon>
        <taxon>Dikarya</taxon>
        <taxon>Ascomycota</taxon>
        <taxon>Pezizomycotina</taxon>
        <taxon>Dothideomycetes</taxon>
        <taxon>Pleosporomycetidae</taxon>
        <taxon>Venturiales</taxon>
        <taxon>Sympoventuriaceae</taxon>
        <taxon>Verruconis</taxon>
    </lineage>
</organism>
<keyword evidence="3" id="KW-1185">Reference proteome</keyword>
<gene>
    <name evidence="2" type="ORF">PV09_03266</name>
</gene>
<dbReference type="RefSeq" id="XP_016215966.1">
    <property type="nucleotide sequence ID" value="XM_016356443.1"/>
</dbReference>
<feature type="compositionally biased region" description="Basic and acidic residues" evidence="1">
    <location>
        <begin position="53"/>
        <end position="76"/>
    </location>
</feature>
<feature type="region of interest" description="Disordered" evidence="1">
    <location>
        <begin position="45"/>
        <end position="76"/>
    </location>
</feature>